<dbReference type="VEuPathDB" id="FungiDB:BDEG_21219"/>
<name>A0A177WBI0_BATDL</name>
<protein>
    <submittedName>
        <fullName evidence="2">Uncharacterized protein</fullName>
    </submittedName>
</protein>
<sequence>MVIKAGSLIFINTYIVILDQMKFTHISAFTIAALATSVHAILPQSSETIDSVDPSPSPSLNSQSVPQATSGPEFPSTSTTQGPGGSQGDHSNQTPRVRLKSYDLSGLLRNIRKKHKSNHQKTKTQPQYRHVGTIDLFLESLLNIPQLSELDYQGGDYGLADHVEESPRQQQPIDLFLESFSSIPQLSELGHQGGDYGPTYHVEENSRQQQLIEVIAKGINAETSKFKKHLLLLSIYFDMYEVWVKNILNFLDVFEATGLVSEFINGLGKIFKEFLEIIHVVYGTDQFMSRQMDAQQLFKELFERYSKIDWYHMNLGLELALWLQELKMTMQIYNE</sequence>
<feature type="compositionally biased region" description="Polar residues" evidence="1">
    <location>
        <begin position="58"/>
        <end position="70"/>
    </location>
</feature>
<reference evidence="2 3" key="1">
    <citation type="submission" date="2006-10" db="EMBL/GenBank/DDBJ databases">
        <title>The Genome Sequence of Batrachochytrium dendrobatidis JEL423.</title>
        <authorList>
            <consortium name="The Broad Institute Genome Sequencing Platform"/>
            <person name="Birren B."/>
            <person name="Lander E."/>
            <person name="Galagan J."/>
            <person name="Cuomo C."/>
            <person name="Devon K."/>
            <person name="Jaffe D."/>
            <person name="Butler J."/>
            <person name="Alvarez P."/>
            <person name="Gnerre S."/>
            <person name="Grabherr M."/>
            <person name="Kleber M."/>
            <person name="Mauceli E."/>
            <person name="Brockman W."/>
            <person name="Young S."/>
            <person name="LaButti K."/>
            <person name="Sykes S."/>
            <person name="DeCaprio D."/>
            <person name="Crawford M."/>
            <person name="Koehrsen M."/>
            <person name="Engels R."/>
            <person name="Montgomery P."/>
            <person name="Pearson M."/>
            <person name="Howarth C."/>
            <person name="Larson L."/>
            <person name="White J."/>
            <person name="O'Leary S."/>
            <person name="Kodira C."/>
            <person name="Zeng Q."/>
            <person name="Yandava C."/>
            <person name="Alvarado L."/>
            <person name="Longcore J."/>
            <person name="James T."/>
        </authorList>
    </citation>
    <scope>NUCLEOTIDE SEQUENCE [LARGE SCALE GENOMIC DNA]</scope>
    <source>
        <strain evidence="2 3">JEL423</strain>
    </source>
</reference>
<dbReference type="AlphaFoldDB" id="A0A177WBI0"/>
<reference evidence="2 3" key="2">
    <citation type="submission" date="2016-05" db="EMBL/GenBank/DDBJ databases">
        <title>Lineage-specific infection strategies underlie the spectrum of fungal disease in amphibians.</title>
        <authorList>
            <person name="Cuomo C.A."/>
            <person name="Farrer R.A."/>
            <person name="James T."/>
            <person name="Longcore J."/>
            <person name="Birren B."/>
        </authorList>
    </citation>
    <scope>NUCLEOTIDE SEQUENCE [LARGE SCALE GENOMIC DNA]</scope>
    <source>
        <strain evidence="2 3">JEL423</strain>
    </source>
</reference>
<proteinExistence type="predicted"/>
<feature type="region of interest" description="Disordered" evidence="1">
    <location>
        <begin position="47"/>
        <end position="98"/>
    </location>
</feature>
<organism evidence="2 3">
    <name type="scientific">Batrachochytrium dendrobatidis (strain JEL423)</name>
    <dbReference type="NCBI Taxonomy" id="403673"/>
    <lineage>
        <taxon>Eukaryota</taxon>
        <taxon>Fungi</taxon>
        <taxon>Fungi incertae sedis</taxon>
        <taxon>Chytridiomycota</taxon>
        <taxon>Chytridiomycota incertae sedis</taxon>
        <taxon>Chytridiomycetes</taxon>
        <taxon>Rhizophydiales</taxon>
        <taxon>Rhizophydiales incertae sedis</taxon>
        <taxon>Batrachochytrium</taxon>
    </lineage>
</organism>
<evidence type="ECO:0000313" key="2">
    <source>
        <dbReference type="EMBL" id="OAJ37156.1"/>
    </source>
</evidence>
<evidence type="ECO:0000313" key="3">
    <source>
        <dbReference type="Proteomes" id="UP000077115"/>
    </source>
</evidence>
<gene>
    <name evidence="2" type="ORF">BDEG_21219</name>
</gene>
<dbReference type="EMBL" id="DS022300">
    <property type="protein sequence ID" value="OAJ37156.1"/>
    <property type="molecule type" value="Genomic_DNA"/>
</dbReference>
<dbReference type="Proteomes" id="UP000077115">
    <property type="component" value="Unassembled WGS sequence"/>
</dbReference>
<evidence type="ECO:0000256" key="1">
    <source>
        <dbReference type="SAM" id="MobiDB-lite"/>
    </source>
</evidence>
<accession>A0A177WBI0</accession>